<proteinExistence type="predicted"/>
<accession>A0ABQ4KQX1</accession>
<gene>
    <name evidence="2" type="ORF">J8TS2_41970</name>
</gene>
<keyword evidence="1" id="KW-0812">Transmembrane</keyword>
<comment type="caution">
    <text evidence="2">The sequence shown here is derived from an EMBL/GenBank/DDBJ whole genome shotgun (WGS) entry which is preliminary data.</text>
</comment>
<feature type="transmembrane region" description="Helical" evidence="1">
    <location>
        <begin position="21"/>
        <end position="39"/>
    </location>
</feature>
<reference evidence="2 3" key="1">
    <citation type="submission" date="2021-03" db="EMBL/GenBank/DDBJ databases">
        <title>Antimicrobial resistance genes in bacteria isolated from Japanese honey, and their potential for conferring macrolide and lincosamide resistance in the American foulbrood pathogen Paenibacillus larvae.</title>
        <authorList>
            <person name="Okamoto M."/>
            <person name="Kumagai M."/>
            <person name="Kanamori H."/>
            <person name="Takamatsu D."/>
        </authorList>
    </citation>
    <scope>NUCLEOTIDE SEQUENCE [LARGE SCALE GENOMIC DNA]</scope>
    <source>
        <strain evidence="2 3">J8TS2</strain>
    </source>
</reference>
<protein>
    <submittedName>
        <fullName evidence="2">Uncharacterized protein</fullName>
    </submittedName>
</protein>
<name>A0ABQ4KQX1_9BACI</name>
<dbReference type="EMBL" id="BORB01000067">
    <property type="protein sequence ID" value="GIN59878.1"/>
    <property type="molecule type" value="Genomic_DNA"/>
</dbReference>
<sequence length="45" mass="5110">MSETNRTQVSKDSMIVYPGKGRILMLSILSLAFVAVLKLERKWAQ</sequence>
<keyword evidence="1" id="KW-0472">Membrane</keyword>
<organism evidence="2 3">
    <name type="scientific">Lederbergia ruris</name>
    <dbReference type="NCBI Taxonomy" id="217495"/>
    <lineage>
        <taxon>Bacteria</taxon>
        <taxon>Bacillati</taxon>
        <taxon>Bacillota</taxon>
        <taxon>Bacilli</taxon>
        <taxon>Bacillales</taxon>
        <taxon>Bacillaceae</taxon>
        <taxon>Lederbergia</taxon>
    </lineage>
</organism>
<dbReference type="Proteomes" id="UP000679950">
    <property type="component" value="Unassembled WGS sequence"/>
</dbReference>
<evidence type="ECO:0000313" key="2">
    <source>
        <dbReference type="EMBL" id="GIN59878.1"/>
    </source>
</evidence>
<evidence type="ECO:0000256" key="1">
    <source>
        <dbReference type="SAM" id="Phobius"/>
    </source>
</evidence>
<keyword evidence="1" id="KW-1133">Transmembrane helix</keyword>
<dbReference type="RefSeq" id="WP_212967532.1">
    <property type="nucleotide sequence ID" value="NZ_BORB01000067.1"/>
</dbReference>
<keyword evidence="3" id="KW-1185">Reference proteome</keyword>
<evidence type="ECO:0000313" key="3">
    <source>
        <dbReference type="Proteomes" id="UP000679950"/>
    </source>
</evidence>